<feature type="region of interest" description="Disordered" evidence="8">
    <location>
        <begin position="1378"/>
        <end position="1411"/>
    </location>
</feature>
<dbReference type="Gene3D" id="2.60.60.20">
    <property type="entry name" value="PLAT/LH2 domain"/>
    <property type="match status" value="10"/>
</dbReference>
<dbReference type="InterPro" id="IPR036392">
    <property type="entry name" value="PLAT/LH2_dom_sf"/>
</dbReference>
<evidence type="ECO:0000259" key="10">
    <source>
        <dbReference type="PROSITE" id="PS50003"/>
    </source>
</evidence>
<evidence type="ECO:0000256" key="5">
    <source>
        <dbReference type="ARBA" id="ARBA00023136"/>
    </source>
</evidence>
<evidence type="ECO:0000256" key="4">
    <source>
        <dbReference type="ARBA" id="ARBA00022989"/>
    </source>
</evidence>
<feature type="domain" description="PLAT" evidence="11">
    <location>
        <begin position="1889"/>
        <end position="2004"/>
    </location>
</feature>
<name>A0ABY8U723_TETOB</name>
<dbReference type="Gene3D" id="2.40.180.10">
    <property type="entry name" value="Catalase core domain"/>
    <property type="match status" value="5"/>
</dbReference>
<dbReference type="EMBL" id="CP126215">
    <property type="protein sequence ID" value="WIA17082.1"/>
    <property type="molecule type" value="Genomic_DNA"/>
</dbReference>
<keyword evidence="2 9" id="KW-0812">Transmembrane</keyword>
<feature type="domain" description="PLAT" evidence="11">
    <location>
        <begin position="1078"/>
        <end position="1193"/>
    </location>
</feature>
<comment type="subcellular location">
    <subcellularLocation>
        <location evidence="1">Membrane</location>
    </subcellularLocation>
</comment>
<dbReference type="InterPro" id="IPR011993">
    <property type="entry name" value="PH-like_dom_sf"/>
</dbReference>
<dbReference type="Pfam" id="PF01490">
    <property type="entry name" value="Aa_trans"/>
    <property type="match status" value="1"/>
</dbReference>
<feature type="compositionally biased region" description="Low complexity" evidence="8">
    <location>
        <begin position="1380"/>
        <end position="1394"/>
    </location>
</feature>
<dbReference type="PROSITE" id="PS50003">
    <property type="entry name" value="PH_DOMAIN"/>
    <property type="match status" value="1"/>
</dbReference>
<feature type="region of interest" description="Disordered" evidence="8">
    <location>
        <begin position="25"/>
        <end position="44"/>
    </location>
</feature>
<evidence type="ECO:0000259" key="11">
    <source>
        <dbReference type="PROSITE" id="PS50095"/>
    </source>
</evidence>
<feature type="region of interest" description="Disordered" evidence="8">
    <location>
        <begin position="2150"/>
        <end position="2177"/>
    </location>
</feature>
<evidence type="ECO:0000256" key="1">
    <source>
        <dbReference type="ARBA" id="ARBA00004370"/>
    </source>
</evidence>
<evidence type="ECO:0000313" key="12">
    <source>
        <dbReference type="EMBL" id="WIA17082.1"/>
    </source>
</evidence>
<dbReference type="SMART" id="SM00308">
    <property type="entry name" value="LH2"/>
    <property type="match status" value="9"/>
</dbReference>
<accession>A0ABY8U723</accession>
<evidence type="ECO:0000256" key="3">
    <source>
        <dbReference type="ARBA" id="ARBA00022970"/>
    </source>
</evidence>
<evidence type="ECO:0000256" key="9">
    <source>
        <dbReference type="SAM" id="Phobius"/>
    </source>
</evidence>
<dbReference type="InterPro" id="IPR013057">
    <property type="entry name" value="AA_transpt_TM"/>
</dbReference>
<keyword evidence="13" id="KW-1185">Reference proteome</keyword>
<dbReference type="InterPro" id="IPR052970">
    <property type="entry name" value="Inner_ear_hair_cell_LOXHD"/>
</dbReference>
<evidence type="ECO:0000256" key="8">
    <source>
        <dbReference type="SAM" id="MobiDB-lite"/>
    </source>
</evidence>
<feature type="domain" description="PLAT" evidence="11">
    <location>
        <begin position="296"/>
        <end position="457"/>
    </location>
</feature>
<evidence type="ECO:0000256" key="2">
    <source>
        <dbReference type="ARBA" id="ARBA00022692"/>
    </source>
</evidence>
<dbReference type="SUPFAM" id="SSF49723">
    <property type="entry name" value="Lipase/lipooxygenase domain (PLAT/LH2 domain)"/>
    <property type="match status" value="16"/>
</dbReference>
<feature type="domain" description="PLAT" evidence="11">
    <location>
        <begin position="817"/>
        <end position="954"/>
    </location>
</feature>
<feature type="domain" description="PLAT" evidence="11">
    <location>
        <begin position="2024"/>
        <end position="2149"/>
    </location>
</feature>
<feature type="transmembrane region" description="Helical" evidence="9">
    <location>
        <begin position="2414"/>
        <end position="2440"/>
    </location>
</feature>
<evidence type="ECO:0000313" key="13">
    <source>
        <dbReference type="Proteomes" id="UP001244341"/>
    </source>
</evidence>
<feature type="domain" description="PLAT" evidence="11">
    <location>
        <begin position="2206"/>
        <end position="2327"/>
    </location>
</feature>
<keyword evidence="4 9" id="KW-1133">Transmembrane helix</keyword>
<dbReference type="SMART" id="SM00233">
    <property type="entry name" value="PH"/>
    <property type="match status" value="1"/>
</dbReference>
<dbReference type="Gene3D" id="2.30.29.30">
    <property type="entry name" value="Pleckstrin-homology domain (PH domain)/Phosphotyrosine-binding domain (PTB)"/>
    <property type="match status" value="1"/>
</dbReference>
<keyword evidence="3" id="KW-0029">Amino-acid transport</keyword>
<dbReference type="InterPro" id="IPR001849">
    <property type="entry name" value="PH_domain"/>
</dbReference>
<feature type="domain" description="PLAT" evidence="11">
    <location>
        <begin position="1213"/>
        <end position="1332"/>
    </location>
</feature>
<comment type="caution">
    <text evidence="6">Lacks conserved residue(s) required for the propagation of feature annotation.</text>
</comment>
<evidence type="ECO:0000256" key="6">
    <source>
        <dbReference type="PROSITE-ProRule" id="PRU00152"/>
    </source>
</evidence>
<feature type="compositionally biased region" description="Low complexity" evidence="8">
    <location>
        <begin position="2156"/>
        <end position="2170"/>
    </location>
</feature>
<reference evidence="12 13" key="1">
    <citation type="submission" date="2023-05" db="EMBL/GenBank/DDBJ databases">
        <title>A 100% complete, gapless, phased diploid assembly of the Scenedesmus obliquus UTEX 3031 genome.</title>
        <authorList>
            <person name="Biondi T.C."/>
            <person name="Hanschen E.R."/>
            <person name="Kwon T."/>
            <person name="Eng W."/>
            <person name="Kruse C.P.S."/>
            <person name="Koehler S.I."/>
            <person name="Kunde Y."/>
            <person name="Gleasner C.D."/>
            <person name="You Mak K.T."/>
            <person name="Polle J."/>
            <person name="Hovde B.T."/>
            <person name="Starkenburg S.R."/>
        </authorList>
    </citation>
    <scope>NUCLEOTIDE SEQUENCE [LARGE SCALE GENOMIC DNA]</scope>
    <source>
        <strain evidence="12 13">DOE0152z</strain>
    </source>
</reference>
<feature type="domain" description="PLAT" evidence="11">
    <location>
        <begin position="1490"/>
        <end position="1608"/>
    </location>
</feature>
<evidence type="ECO:0000256" key="7">
    <source>
        <dbReference type="SAM" id="Coils"/>
    </source>
</evidence>
<feature type="transmembrane region" description="Helical" evidence="9">
    <location>
        <begin position="2390"/>
        <end position="2407"/>
    </location>
</feature>
<feature type="domain" description="PLAT" evidence="11">
    <location>
        <begin position="568"/>
        <end position="683"/>
    </location>
</feature>
<dbReference type="Pfam" id="PF01477">
    <property type="entry name" value="PLAT"/>
    <property type="match status" value="11"/>
</dbReference>
<feature type="compositionally biased region" description="Low complexity" evidence="8">
    <location>
        <begin position="855"/>
        <end position="867"/>
    </location>
</feature>
<feature type="transmembrane region" description="Helical" evidence="9">
    <location>
        <begin position="2335"/>
        <end position="2358"/>
    </location>
</feature>
<dbReference type="Proteomes" id="UP001244341">
    <property type="component" value="Chromosome 8b"/>
</dbReference>
<dbReference type="CDD" id="cd01756">
    <property type="entry name" value="PLAT_repeat"/>
    <property type="match status" value="1"/>
</dbReference>
<protein>
    <submittedName>
        <fullName evidence="12">Uncharacterized protein</fullName>
    </submittedName>
</protein>
<feature type="domain" description="PLAT" evidence="11">
    <location>
        <begin position="694"/>
        <end position="812"/>
    </location>
</feature>
<keyword evidence="7" id="KW-0175">Coiled coil</keyword>
<organism evidence="12 13">
    <name type="scientific">Tetradesmus obliquus</name>
    <name type="common">Green alga</name>
    <name type="synonym">Acutodesmus obliquus</name>
    <dbReference type="NCBI Taxonomy" id="3088"/>
    <lineage>
        <taxon>Eukaryota</taxon>
        <taxon>Viridiplantae</taxon>
        <taxon>Chlorophyta</taxon>
        <taxon>core chlorophytes</taxon>
        <taxon>Chlorophyceae</taxon>
        <taxon>CS clade</taxon>
        <taxon>Sphaeropleales</taxon>
        <taxon>Scenedesmaceae</taxon>
        <taxon>Tetradesmus</taxon>
    </lineage>
</organism>
<feature type="domain" description="PLAT" evidence="11">
    <location>
        <begin position="1616"/>
        <end position="1739"/>
    </location>
</feature>
<feature type="domain" description="PLAT" evidence="11">
    <location>
        <begin position="965"/>
        <end position="1087"/>
    </location>
</feature>
<feature type="domain" description="PLAT" evidence="11">
    <location>
        <begin position="1751"/>
        <end position="1867"/>
    </location>
</feature>
<dbReference type="PANTHER" id="PTHR45901">
    <property type="entry name" value="PROTEIN CBG12474"/>
    <property type="match status" value="1"/>
</dbReference>
<sequence>MLQRSNSPLMFTSYPEAARSESPLSLAGTSSRHFQQQHQQAHALNEEPSTFQSGVKHAGWLWKCFGHGHKTKWKRLWFYLEDDRLCYCQADAAGSSSSGSSNRPSSSPAFTSFGMSMRNAAAAGLSSTSSSSAALAAGHVKYIPLDRISVRPLPHRQHALDPMHRSHPDVGVAIIDARVLTGQPANSPTRTVFSLVAGSHTHYLAADTLREAQHWVTAVRECWLHCFSHTARSTGAVAGSSGAVVSQRLLAENAQLRESIQELDQKVAETDSEYWRKWVEEKAKNQVLESKLVNAATYEVLVKTGSMKGAATDARVYIELYGPDFCASPTAAAAAGMTAGVHMQQTQQQQYGASAAGISAGLAGVMDCCGGEVRLFDIDSHAKPFQKGAADSFTVLCHNVGLPARLKVWHDNTGCHPDWFLAEVKVRKKGSKDWVCFPCNRWLSTQLDDERICRELMAGASRPLVTYQVVTHTSDLRGAGTDAGVYVQLHGLLGDGLRQQLVGGPNDFGRGGINELHVEDSDLVALAGVNAKAGVTYLFPCDAWLDERLGDGKTERRLQAATALGSKVWYTLHISTSDVRGAGTDADVHVVLVGSDGSSDRVQLPSKPEHFERGSRDTFRLQLAPLGRLEKLLTGHNGLGDSPSWHLSLVEVVEEATGRVTYFAADRWLGAASGDGLSEVTLAASSVDPRRALVEYQLCFLTSQLRGSGTDSTVHFELHGDRGSSGPTKVAAGREAFERGGSDSFSYSLPWLGQLQRLAVWHDNSGAAGGRGPWHLEAVEVSSSREQQVVTFPCGRWLSVESQLKVELQPGHAAGLTRYRFDVITSNVRGAGTDGALSIELLGSNPAASGSTPQGSTAAGSTPASAGPWCLDRPGAFARGRTDSFVVRGLEVVQPSALKVELQGASLNPDWHLSHVMCTVLEGEEGSEGQKWYFNAERWFDAAHGFSASLPCSSRPPGRPDEGQLPYVIKVFTSDVKGAGTDANISVNVMGLKGHSGWQQLRARQDSFERGQEDCFTLKLPDLGPLTHLALKSDGAGEGPAWHLDKPVWFVVRRWLDAAHGLEVLLEAQGSDPAKSLVAYGVEVYTSDLKNAGTDARVMLQLLGDQGSSSPLELQDAAAPADCFLRGSGDAFSLQLPRLGALAKARLWLEGPGSPWHLQLLVVTGRDGDVTYFPCNTWLRMAAAGSSEGGVLGTAAQPMELLGSREDPRQQLREYKVVTRTSDVRGAATDAAVHIELIGDGGSSGGLQPLIASGPQAFERGSTDEFRLLLGQGLGQLQQLRVLLDGSGARHPAWHLLQVEVTDVAAGRTWYFEADCWLDAAAAGQGSAGRAERLFIASSNNPLADRKTYQVTVYTSKREGAGTDGAVYATLHGSQGLPITSAPAGSSTGTASPAQRQQQQPDKAASPSSAAAAAAAAAAGWRSSGRHELRGGRAGGLGEGSAVSVTLPSMRSLGQLRQLTLELESVTGERCSWHCQHLELQLEQQQQQQQELTVAVYTANVPGAGTDAAVSITLYGAAGAAGPFKLSAPGRSCFEQGGCDVFSIKAGGKLGQLLRLKVAVDGSGSSKSGWLLDTISVTAKSSGGISWFYAGRWLGAAAGLEAELEGSDGDVRGQLVTYKVTVHTGDVRNAGTDARVYIDLQGSACRSGPQALSKPIPNSSSSSSNCFERGQADSFEVACRELGELFELVVWHDGSGMGSGWNLAYVEVQHTPSSQVWYFPCNQWLDSSQGDGATRRTLKAARSFDPASLQCKYRVAVTTANVRGAGTDANVHIVIHGNQGDTGQKALAKQGHKCFERGRRDEFVVSGADVGAMSHVVLGHEGSGLGPAWHVAELEVQHMGTGQLLKFIVNRWLDAKRPGGSLQCELWPDAPGQQQAAEAQPADSSQGAVEWELVVITGKVLGAGTDADVSITLKGSSSSFGPYMLPAGPEAFETGCRDKFKLSTPELGDLQEVVIGHNNLGLGPAWFLQGLELQNLSSGAKYVFKVSAWLDVQSGCSRTLKAVQQQQGQGLLGKQGARGGLSSCSYQLEIQTSDVEGAGTDAAVFVQLAGAQGESEAMQLQAAGSSSTGINARALFQRGSLDVFILRGLPDVGALTHLLIGHDGSGTHPAWHLAWVRVVNLATGDRALFTANTWLDATLPGSNTWMQLPATPDTSAAAGGAAEQQQQQPGQLGGRGGLFGAREDAAAAGAMKLTKAWLHTSKLGQPGYTVVFTTSNIMGAGTAARVFFELIGEHGSSGVVYATSQPGQFSRGHTDSFLYPRLPYLGQLHQLRVVTGAGMMAVPRAYLQVGWLLGTVMLLGVAALTYFTLAVLVHGSAQTGAATYSQLVQVTCGHVATKVLQLSVLSFCFGFSVVYLVVIRDLLLGSPPHCNGLLCELLGLDPSGALADPRLVIAAVALLICAPLLLLRSMDSLAFLNVVGLAAVVLLAAVAALLGATAVADGVAHGIPMLPQWQLLGPDKAAQLETLAGVLPVILASYVMHQNLHPAMPLLRPYSPGRINVPAAAEQHFVVD</sequence>
<dbReference type="SUPFAM" id="SSF50729">
    <property type="entry name" value="PH domain-like"/>
    <property type="match status" value="1"/>
</dbReference>
<feature type="coiled-coil region" evidence="7">
    <location>
        <begin position="246"/>
        <end position="273"/>
    </location>
</feature>
<dbReference type="PANTHER" id="PTHR45901:SF3">
    <property type="entry name" value="LIPOXYGENASE HOMOLOGY DOMAIN-CONTAINING PROTEIN 1"/>
    <property type="match status" value="1"/>
</dbReference>
<feature type="region of interest" description="Disordered" evidence="8">
    <location>
        <begin position="847"/>
        <end position="867"/>
    </location>
</feature>
<dbReference type="CDD" id="cd00821">
    <property type="entry name" value="PH"/>
    <property type="match status" value="1"/>
</dbReference>
<gene>
    <name evidence="12" type="ORF">OEZ85_013981</name>
</gene>
<feature type="domain" description="PH" evidence="10">
    <location>
        <begin position="54"/>
        <end position="224"/>
    </location>
</feature>
<dbReference type="PROSITE" id="PS50095">
    <property type="entry name" value="PLAT"/>
    <property type="match status" value="13"/>
</dbReference>
<dbReference type="InterPro" id="IPR001024">
    <property type="entry name" value="PLAT/LH2_dom"/>
</dbReference>
<feature type="transmembrane region" description="Helical" evidence="9">
    <location>
        <begin position="2289"/>
        <end position="2314"/>
    </location>
</feature>
<keyword evidence="3" id="KW-0813">Transport</keyword>
<proteinExistence type="predicted"/>
<keyword evidence="5 9" id="KW-0472">Membrane</keyword>